<feature type="compositionally biased region" description="Basic residues" evidence="1">
    <location>
        <begin position="189"/>
        <end position="209"/>
    </location>
</feature>
<gene>
    <name evidence="3" type="ORF">HO173_012011</name>
</gene>
<dbReference type="AlphaFoldDB" id="A0A8H6CQW2"/>
<protein>
    <submittedName>
        <fullName evidence="3">Uncharacterized protein</fullName>
    </submittedName>
</protein>
<evidence type="ECO:0000256" key="2">
    <source>
        <dbReference type="SAM" id="Phobius"/>
    </source>
</evidence>
<evidence type="ECO:0000313" key="4">
    <source>
        <dbReference type="Proteomes" id="UP000578531"/>
    </source>
</evidence>
<sequence>MFGSLQHCNTLLFWLYNNIHLHAQWAITTAQRLHGRSSAPGIDNTLHFLQYTHPSTSITMPPLHPSSAAPISILRHPLELRSLLPSLHDLAPRLLSPDTPLLPTRTTPFSRTLASLLRRQTTVTATASPIIPATYSGLDSGPTPGTVVGIVFGSVAGFLLLLWLIYTCFGLGGGAQGSSSVVEEEVIRRRSRSPPRRAPSRRSSPRSPRRTVVASSVSESEVVMEEVPRERTPPPRRNSSRRAETIIVEETIRRAPPAPQQDAFVEVIEEHDEPPPRRSRKAQGFTHIDPEALGGGDGKFKRVPKTTLPKALYEDPRAATLSTPSDTVLRPQSRLMQRAYPDLETRP</sequence>
<evidence type="ECO:0000256" key="1">
    <source>
        <dbReference type="SAM" id="MobiDB-lite"/>
    </source>
</evidence>
<dbReference type="RefSeq" id="XP_037159172.1">
    <property type="nucleotide sequence ID" value="XM_037313884.1"/>
</dbReference>
<comment type="caution">
    <text evidence="3">The sequence shown here is derived from an EMBL/GenBank/DDBJ whole genome shotgun (WGS) entry which is preliminary data.</text>
</comment>
<feature type="transmembrane region" description="Helical" evidence="2">
    <location>
        <begin position="147"/>
        <end position="166"/>
    </location>
</feature>
<keyword evidence="4" id="KW-1185">Reference proteome</keyword>
<proteinExistence type="predicted"/>
<dbReference type="EMBL" id="JACCJC010000082">
    <property type="protein sequence ID" value="KAF6227681.1"/>
    <property type="molecule type" value="Genomic_DNA"/>
</dbReference>
<dbReference type="GeneID" id="59293648"/>
<reference evidence="3 4" key="1">
    <citation type="journal article" date="2020" name="Genomics">
        <title>Complete, high-quality genomes from long-read metagenomic sequencing of two wolf lichen thalli reveals enigmatic genome architecture.</title>
        <authorList>
            <person name="McKenzie S.K."/>
            <person name="Walston R.F."/>
            <person name="Allen J.L."/>
        </authorList>
    </citation>
    <scope>NUCLEOTIDE SEQUENCE [LARGE SCALE GENOMIC DNA]</scope>
    <source>
        <strain evidence="3">WasteWater2</strain>
    </source>
</reference>
<keyword evidence="2" id="KW-0472">Membrane</keyword>
<keyword evidence="2" id="KW-1133">Transmembrane helix</keyword>
<organism evidence="3 4">
    <name type="scientific">Letharia columbiana</name>
    <dbReference type="NCBI Taxonomy" id="112416"/>
    <lineage>
        <taxon>Eukaryota</taxon>
        <taxon>Fungi</taxon>
        <taxon>Dikarya</taxon>
        <taxon>Ascomycota</taxon>
        <taxon>Pezizomycotina</taxon>
        <taxon>Lecanoromycetes</taxon>
        <taxon>OSLEUM clade</taxon>
        <taxon>Lecanoromycetidae</taxon>
        <taxon>Lecanorales</taxon>
        <taxon>Lecanorineae</taxon>
        <taxon>Parmeliaceae</taxon>
        <taxon>Letharia</taxon>
    </lineage>
</organism>
<feature type="region of interest" description="Disordered" evidence="1">
    <location>
        <begin position="174"/>
        <end position="244"/>
    </location>
</feature>
<name>A0A8H6CQW2_9LECA</name>
<accession>A0A8H6CQW2</accession>
<feature type="compositionally biased region" description="Low complexity" evidence="1">
    <location>
        <begin position="210"/>
        <end position="221"/>
    </location>
</feature>
<evidence type="ECO:0000313" key="3">
    <source>
        <dbReference type="EMBL" id="KAF6227681.1"/>
    </source>
</evidence>
<dbReference type="OrthoDB" id="5423884at2759"/>
<feature type="region of interest" description="Disordered" evidence="1">
    <location>
        <begin position="270"/>
        <end position="303"/>
    </location>
</feature>
<keyword evidence="2" id="KW-0812">Transmembrane</keyword>
<dbReference type="Proteomes" id="UP000578531">
    <property type="component" value="Unassembled WGS sequence"/>
</dbReference>